<gene>
    <name evidence="5" type="ordered locus">Runsl_4870</name>
</gene>
<dbReference type="InterPro" id="IPR018193">
    <property type="entry name" value="Glyc_kinase_flavodox-like_fold"/>
</dbReference>
<keyword evidence="6" id="KW-1185">Reference proteome</keyword>
<reference evidence="5 6" key="2">
    <citation type="journal article" date="2012" name="Stand. Genomic Sci.">
        <title>Complete genome sequence of the aquatic bacterium Runella slithyformis type strain (LSU 4(T)).</title>
        <authorList>
            <person name="Copeland A."/>
            <person name="Zhang X."/>
            <person name="Misra M."/>
            <person name="Lapidus A."/>
            <person name="Nolan M."/>
            <person name="Lucas S."/>
            <person name="Deshpande S."/>
            <person name="Cheng J.F."/>
            <person name="Tapia R."/>
            <person name="Goodwin L.A."/>
            <person name="Pitluck S."/>
            <person name="Liolios K."/>
            <person name="Pagani I."/>
            <person name="Ivanova N."/>
            <person name="Mikhailova N."/>
            <person name="Pati A."/>
            <person name="Chen A."/>
            <person name="Palaniappan K."/>
            <person name="Land M."/>
            <person name="Hauser L."/>
            <person name="Pan C."/>
            <person name="Jeffries C.D."/>
            <person name="Detter J.C."/>
            <person name="Brambilla E.M."/>
            <person name="Rohde M."/>
            <person name="Djao O.D."/>
            <person name="Goker M."/>
            <person name="Sikorski J."/>
            <person name="Tindall B.J."/>
            <person name="Woyke T."/>
            <person name="Bristow J."/>
            <person name="Eisen J.A."/>
            <person name="Markowitz V."/>
            <person name="Hugenholtz P."/>
            <person name="Kyrpides N.C."/>
            <person name="Klenk H.P."/>
            <person name="Mavromatis K."/>
        </authorList>
    </citation>
    <scope>NUCLEOTIDE SEQUENCE [LARGE SCALE GENOMIC DNA]</scope>
    <source>
        <strain evidence="6">ATCC 29530 / DSM 19594 / LMG 11500 / NCIMB 11436 / LSU 4</strain>
    </source>
</reference>
<name>A0A7U3ZPX0_RUNSL</name>
<accession>A0A7U3ZPX0</accession>
<dbReference type="PIRSF" id="PIRSF006078">
    <property type="entry name" value="GlxK"/>
    <property type="match status" value="1"/>
</dbReference>
<dbReference type="GO" id="GO:0008887">
    <property type="term" value="F:glycerate kinase activity"/>
    <property type="evidence" value="ECO:0007669"/>
    <property type="project" value="UniProtKB-UniRule"/>
</dbReference>
<dbReference type="Gene3D" id="3.90.1510.10">
    <property type="entry name" value="Glycerate kinase, domain 2"/>
    <property type="match status" value="1"/>
</dbReference>
<protein>
    <submittedName>
        <fullName evidence="5">Glycerate kinase</fullName>
        <ecNumber evidence="5">2.7.1.31</ecNumber>
    </submittedName>
</protein>
<dbReference type="Pfam" id="PF02595">
    <property type="entry name" value="Gly_kinase"/>
    <property type="match status" value="1"/>
</dbReference>
<dbReference type="KEGG" id="rsi:Runsl_4870"/>
<dbReference type="InterPro" id="IPR004381">
    <property type="entry name" value="Glycerate_kinase"/>
</dbReference>
<evidence type="ECO:0000256" key="4">
    <source>
        <dbReference type="PIRNR" id="PIRNR006078"/>
    </source>
</evidence>
<dbReference type="PANTHER" id="PTHR21599:SF0">
    <property type="entry name" value="GLYCERATE KINASE"/>
    <property type="match status" value="1"/>
</dbReference>
<dbReference type="InterPro" id="IPR036129">
    <property type="entry name" value="Glycerate_kinase_sf"/>
</dbReference>
<reference evidence="6" key="1">
    <citation type="submission" date="2011-06" db="EMBL/GenBank/DDBJ databases">
        <title>The complete genome of chromosome of Runella slithyformis DSM 19594.</title>
        <authorList>
            <consortium name="US DOE Joint Genome Institute (JGI-PGF)"/>
            <person name="Lucas S."/>
            <person name="Han J."/>
            <person name="Lapidus A."/>
            <person name="Bruce D."/>
            <person name="Goodwin L."/>
            <person name="Pitluck S."/>
            <person name="Peters L."/>
            <person name="Kyrpides N."/>
            <person name="Mavromatis K."/>
            <person name="Ivanova N."/>
            <person name="Ovchinnikova G."/>
            <person name="Zhang X."/>
            <person name="Misra M."/>
            <person name="Detter J.C."/>
            <person name="Tapia R."/>
            <person name="Han C."/>
            <person name="Land M."/>
            <person name="Hauser L."/>
            <person name="Markowitz V."/>
            <person name="Cheng J.-F."/>
            <person name="Hugenholtz P."/>
            <person name="Woyke T."/>
            <person name="Wu D."/>
            <person name="Tindall B."/>
            <person name="Faehrich R."/>
            <person name="Brambilla E."/>
            <person name="Klenk H.-P."/>
            <person name="Eisen J.A."/>
        </authorList>
    </citation>
    <scope>NUCLEOTIDE SEQUENCE [LARGE SCALE GENOMIC DNA]</scope>
    <source>
        <strain evidence="6">ATCC 29530 / DSM 19594 / LMG 11500 / NCIMB 11436 / LSU 4</strain>
    </source>
</reference>
<dbReference type="GO" id="GO:0031388">
    <property type="term" value="P:organic acid phosphorylation"/>
    <property type="evidence" value="ECO:0007669"/>
    <property type="project" value="UniProtKB-UniRule"/>
</dbReference>
<dbReference type="AlphaFoldDB" id="A0A7U3ZPX0"/>
<evidence type="ECO:0000313" key="6">
    <source>
        <dbReference type="Proteomes" id="UP000000493"/>
    </source>
</evidence>
<evidence type="ECO:0000313" key="5">
    <source>
        <dbReference type="EMBL" id="AEI51181.1"/>
    </source>
</evidence>
<dbReference type="Gene3D" id="3.40.50.10350">
    <property type="entry name" value="Glycerate kinase, domain 1"/>
    <property type="match status" value="1"/>
</dbReference>
<dbReference type="PANTHER" id="PTHR21599">
    <property type="entry name" value="GLYCERATE KINASE"/>
    <property type="match status" value="1"/>
</dbReference>
<dbReference type="NCBIfam" id="TIGR00045">
    <property type="entry name" value="glycerate kinase"/>
    <property type="match status" value="1"/>
</dbReference>
<comment type="similarity">
    <text evidence="1 4">Belongs to the glycerate kinase type-1 family.</text>
</comment>
<dbReference type="EC" id="2.7.1.31" evidence="5"/>
<evidence type="ECO:0000256" key="3">
    <source>
        <dbReference type="ARBA" id="ARBA00022777"/>
    </source>
</evidence>
<keyword evidence="2 4" id="KW-0808">Transferase</keyword>
<evidence type="ECO:0000256" key="1">
    <source>
        <dbReference type="ARBA" id="ARBA00006284"/>
    </source>
</evidence>
<organism evidence="5 6">
    <name type="scientific">Runella slithyformis (strain ATCC 29530 / DSM 19594 / LMG 11500 / NCIMB 11436 / LSU 4)</name>
    <dbReference type="NCBI Taxonomy" id="761193"/>
    <lineage>
        <taxon>Bacteria</taxon>
        <taxon>Pseudomonadati</taxon>
        <taxon>Bacteroidota</taxon>
        <taxon>Cytophagia</taxon>
        <taxon>Cytophagales</taxon>
        <taxon>Spirosomataceae</taxon>
        <taxon>Runella</taxon>
    </lineage>
</organism>
<dbReference type="RefSeq" id="WP_013930465.1">
    <property type="nucleotide sequence ID" value="NC_015703.1"/>
</dbReference>
<keyword evidence="3 4" id="KW-0418">Kinase</keyword>
<sequence>MKFLLAPDKFRGSLTAYEVCQAMSEGIREIIPEAEIAVLPMADGGEGTAEILTLNAGGKMHTAFVSDPLGRTIEAEYGLSADGKTAFVEMATASGLRLLQADERNPLKTTTFGTGQLMLDALQKGARHVILGIGGSATTDGGVGMAAALGWQFLDQQGHELPPTGESLINISQILPPRKRTELTVEVACDVTAPLFGNDGAAHVYAPQKGANAEMVAQLEAGLQHLAKVVERDFGVDIAQVPGTGAAGGLGFGALFFLNASLKEGVKIVMEQTRFEAQLTDADLVLTGEGKIDGQTLQGKLIAGIAGAAQKKNIPVAALCGALMVSPSDLQSLGITYATSVLPHPMTLSEAIPYAYEGVRNSTRYLVNFLYKIKNTPHK</sequence>
<dbReference type="Proteomes" id="UP000000493">
    <property type="component" value="Chromosome"/>
</dbReference>
<dbReference type="EMBL" id="CP002859">
    <property type="protein sequence ID" value="AEI51181.1"/>
    <property type="molecule type" value="Genomic_DNA"/>
</dbReference>
<dbReference type="InterPro" id="IPR018197">
    <property type="entry name" value="Glycerate_kinase_RE-like"/>
</dbReference>
<evidence type="ECO:0000256" key="2">
    <source>
        <dbReference type="ARBA" id="ARBA00022679"/>
    </source>
</evidence>
<dbReference type="SUPFAM" id="SSF110738">
    <property type="entry name" value="Glycerate kinase I"/>
    <property type="match status" value="1"/>
</dbReference>
<proteinExistence type="inferred from homology"/>